<dbReference type="PROSITE" id="PS00211">
    <property type="entry name" value="ABC_TRANSPORTER_1"/>
    <property type="match status" value="1"/>
</dbReference>
<evidence type="ECO:0000256" key="6">
    <source>
        <dbReference type="ARBA" id="ARBA00022741"/>
    </source>
</evidence>
<dbReference type="InterPro" id="IPR050095">
    <property type="entry name" value="ECF_ABC_transporter_ATP-bd"/>
</dbReference>
<evidence type="ECO:0000256" key="5">
    <source>
        <dbReference type="ARBA" id="ARBA00022737"/>
    </source>
</evidence>
<evidence type="ECO:0000256" key="8">
    <source>
        <dbReference type="ARBA" id="ARBA00022967"/>
    </source>
</evidence>
<dbReference type="Gene3D" id="3.40.50.300">
    <property type="entry name" value="P-loop containing nucleotide triphosphate hydrolases"/>
    <property type="match status" value="2"/>
</dbReference>
<dbReference type="GO" id="GO:0005524">
    <property type="term" value="F:ATP binding"/>
    <property type="evidence" value="ECO:0007669"/>
    <property type="project" value="UniProtKB-KW"/>
</dbReference>
<dbReference type="AlphaFoldDB" id="A0A832ATY9"/>
<protein>
    <submittedName>
        <fullName evidence="12">ABC transporter ATP-binding protein</fullName>
    </submittedName>
</protein>
<evidence type="ECO:0000256" key="9">
    <source>
        <dbReference type="ARBA" id="ARBA00023136"/>
    </source>
</evidence>
<dbReference type="InterPro" id="IPR015856">
    <property type="entry name" value="ABC_transpr_CbiO/EcfA_su"/>
</dbReference>
<evidence type="ECO:0000256" key="3">
    <source>
        <dbReference type="ARBA" id="ARBA00022448"/>
    </source>
</evidence>
<gene>
    <name evidence="12" type="ORF">ENT99_00295</name>
</gene>
<evidence type="ECO:0000256" key="4">
    <source>
        <dbReference type="ARBA" id="ARBA00022475"/>
    </source>
</evidence>
<comment type="similarity">
    <text evidence="2">Belongs to the ABC transporter superfamily.</text>
</comment>
<comment type="caution">
    <text evidence="12">The sequence shown here is derived from an EMBL/GenBank/DDBJ whole genome shotgun (WGS) entry which is preliminary data.</text>
</comment>
<evidence type="ECO:0000256" key="10">
    <source>
        <dbReference type="ARBA" id="ARBA00025157"/>
    </source>
</evidence>
<keyword evidence="8" id="KW-1278">Translocase</keyword>
<dbReference type="CDD" id="cd03225">
    <property type="entry name" value="ABC_cobalt_CbiO_domain1"/>
    <property type="match status" value="1"/>
</dbReference>
<keyword evidence="4" id="KW-1003">Cell membrane</keyword>
<feature type="domain" description="ABC transporter" evidence="11">
    <location>
        <begin position="267"/>
        <end position="480"/>
    </location>
</feature>
<dbReference type="SUPFAM" id="SSF52540">
    <property type="entry name" value="P-loop containing nucleoside triphosphate hydrolases"/>
    <property type="match status" value="2"/>
</dbReference>
<name>A0A832ATY9_9CREN</name>
<dbReference type="EMBL" id="DTAU01000008">
    <property type="protein sequence ID" value="HFQ78128.1"/>
    <property type="molecule type" value="Genomic_DNA"/>
</dbReference>
<comment type="function">
    <text evidence="10">Probably part of an ABC transporter complex. Responsible for energy coupling to the transport system.</text>
</comment>
<dbReference type="InterPro" id="IPR017871">
    <property type="entry name" value="ABC_transporter-like_CS"/>
</dbReference>
<evidence type="ECO:0000256" key="1">
    <source>
        <dbReference type="ARBA" id="ARBA00004202"/>
    </source>
</evidence>
<dbReference type="GO" id="GO:0016887">
    <property type="term" value="F:ATP hydrolysis activity"/>
    <property type="evidence" value="ECO:0007669"/>
    <property type="project" value="InterPro"/>
</dbReference>
<evidence type="ECO:0000313" key="12">
    <source>
        <dbReference type="EMBL" id="HFQ78128.1"/>
    </source>
</evidence>
<keyword evidence="6" id="KW-0547">Nucleotide-binding</keyword>
<accession>A0A832ATY9</accession>
<keyword evidence="3" id="KW-0813">Transport</keyword>
<dbReference type="PANTHER" id="PTHR43553:SF23">
    <property type="entry name" value="ABC TRANSPORTER ATP-BINDING COMPONENT"/>
    <property type="match status" value="1"/>
</dbReference>
<dbReference type="GO" id="GO:0043190">
    <property type="term" value="C:ATP-binding cassette (ABC) transporter complex"/>
    <property type="evidence" value="ECO:0007669"/>
    <property type="project" value="TreeGrafter"/>
</dbReference>
<proteinExistence type="inferred from homology"/>
<evidence type="ECO:0000256" key="2">
    <source>
        <dbReference type="ARBA" id="ARBA00005417"/>
    </source>
</evidence>
<dbReference type="SMART" id="SM00382">
    <property type="entry name" value="AAA"/>
    <property type="match status" value="2"/>
</dbReference>
<keyword evidence="7 12" id="KW-0067">ATP-binding</keyword>
<keyword evidence="9" id="KW-0472">Membrane</keyword>
<dbReference type="InterPro" id="IPR003439">
    <property type="entry name" value="ABC_transporter-like_ATP-bd"/>
</dbReference>
<dbReference type="PANTHER" id="PTHR43553">
    <property type="entry name" value="HEAVY METAL TRANSPORTER"/>
    <property type="match status" value="1"/>
</dbReference>
<dbReference type="InterPro" id="IPR003593">
    <property type="entry name" value="AAA+_ATPase"/>
</dbReference>
<organism evidence="12">
    <name type="scientific">Ignisphaera aggregans</name>
    <dbReference type="NCBI Taxonomy" id="334771"/>
    <lineage>
        <taxon>Archaea</taxon>
        <taxon>Thermoproteota</taxon>
        <taxon>Thermoprotei</taxon>
        <taxon>Desulfurococcales</taxon>
        <taxon>Desulfurococcaceae</taxon>
        <taxon>Ignisphaera</taxon>
    </lineage>
</organism>
<evidence type="ECO:0000259" key="11">
    <source>
        <dbReference type="PROSITE" id="PS50893"/>
    </source>
</evidence>
<feature type="domain" description="ABC transporter" evidence="11">
    <location>
        <begin position="13"/>
        <end position="250"/>
    </location>
</feature>
<evidence type="ECO:0000256" key="7">
    <source>
        <dbReference type="ARBA" id="ARBA00022840"/>
    </source>
</evidence>
<sequence length="485" mass="55327">MNSISNAFFNHVVYVDNLWVKYRDSDWVLKGVNLNIGKGESALIVGSSGGGKTTLARALCGLAEKIFRVEIKGRIEICSKPVHQMDLYELQKCIQIVNQDPYTHFLEPIPIEDMITYAEGIYGSKSYEIVDHVLKMFKVEEIARKPIVNLSGGQLRRLAIAKALITDPKIVVLDEPLMWLDDFDGIDLVMSVLKTLRSLKKTVIVFEHRFLRLLNLFDNVYNLKNGHLYKLDRDMVFHKIDDRTNTDKATYKYRGINENSCREGPVLELKDVWFRYDRGSDWLLKGVELNLCRGDNIVIYGRNGSGKSTLLRIIAGILKPVRGIRKVYAKVLYVPQVPYLFITEDSVISEVKTICRHTIKNDTCINEGTEVLKKFGFTNLDVLPINLSWGQQTRLAVLLSYIASRNGVVILDEPFTGSTYLDSFNIVDLLLKLDNVAEIITLSSKDYIPLFRNARTYILDEGTLKSFEYRDTTISKIVELSKSIY</sequence>
<reference evidence="12" key="1">
    <citation type="journal article" date="2020" name="mSystems">
        <title>Genome- and Community-Level Interaction Insights into Carbon Utilization and Element Cycling Functions of Hydrothermarchaeota in Hydrothermal Sediment.</title>
        <authorList>
            <person name="Zhou Z."/>
            <person name="Liu Y."/>
            <person name="Xu W."/>
            <person name="Pan J."/>
            <person name="Luo Z.H."/>
            <person name="Li M."/>
        </authorList>
    </citation>
    <scope>NUCLEOTIDE SEQUENCE</scope>
    <source>
        <strain evidence="12">SpSt-629</strain>
    </source>
</reference>
<dbReference type="Pfam" id="PF00005">
    <property type="entry name" value="ABC_tran"/>
    <property type="match status" value="2"/>
</dbReference>
<dbReference type="PROSITE" id="PS50893">
    <property type="entry name" value="ABC_TRANSPORTER_2"/>
    <property type="match status" value="2"/>
</dbReference>
<keyword evidence="5" id="KW-0677">Repeat</keyword>
<dbReference type="GO" id="GO:0042626">
    <property type="term" value="F:ATPase-coupled transmembrane transporter activity"/>
    <property type="evidence" value="ECO:0007669"/>
    <property type="project" value="TreeGrafter"/>
</dbReference>
<comment type="subcellular location">
    <subcellularLocation>
        <location evidence="1">Cell membrane</location>
        <topology evidence="1">Peripheral membrane protein</topology>
    </subcellularLocation>
</comment>
<dbReference type="InterPro" id="IPR027417">
    <property type="entry name" value="P-loop_NTPase"/>
</dbReference>